<dbReference type="STRING" id="149040.A0A194XQJ2"/>
<feature type="region of interest" description="Disordered" evidence="3">
    <location>
        <begin position="113"/>
        <end position="135"/>
    </location>
</feature>
<dbReference type="PANTHER" id="PTHR46115">
    <property type="entry name" value="THIOREDOXIN-LIKE PROTEIN 1"/>
    <property type="match status" value="1"/>
</dbReference>
<dbReference type="AlphaFoldDB" id="A0A194XQJ2"/>
<sequence length="328" mass="36058">MMSKTVIINSLGQFEGLLKSSRIVVTDFHAVWCGPCKTIAPIFEQLSQQLSRPNLITFVKVDVDQQKEIASKYGITAMPTFMIFKQGKVEEKIQGADPRKLQAVIKKLAAEADGSSSSGFGASGSGSSWRKGDLPRGYGDITDQIEVKGLELLNADSEFGSVRVLIDGAKPTGLSGGKAAASKEKDWVESDTDEQLMMFMPFQSTLKVHTIQITSLPPKAEEDDEVPMRPKTVQIYPNRAHILGFEEAEDIPATQSITLSEKDWDETGTATIPLRFVKFQNVTSLVFFIVDGDGEGERVRIDRIRIIGETGEKREMGKLEKIGDEPGE</sequence>
<dbReference type="KEGG" id="psco:LY89DRAFT_293651"/>
<dbReference type="Pfam" id="PF00085">
    <property type="entry name" value="Thioredoxin"/>
    <property type="match status" value="1"/>
</dbReference>
<dbReference type="PROSITE" id="PS51352">
    <property type="entry name" value="THIOREDOXIN_2"/>
    <property type="match status" value="1"/>
</dbReference>
<dbReference type="SUPFAM" id="SSF49785">
    <property type="entry name" value="Galactose-binding domain-like"/>
    <property type="match status" value="1"/>
</dbReference>
<keyword evidence="2" id="KW-1015">Disulfide bond</keyword>
<feature type="domain" description="PITH" evidence="5">
    <location>
        <begin position="130"/>
        <end position="326"/>
    </location>
</feature>
<dbReference type="SUPFAM" id="SSF52833">
    <property type="entry name" value="Thioredoxin-like"/>
    <property type="match status" value="1"/>
</dbReference>
<dbReference type="PROSITE" id="PS51532">
    <property type="entry name" value="PITH"/>
    <property type="match status" value="1"/>
</dbReference>
<dbReference type="GO" id="GO:0005737">
    <property type="term" value="C:cytoplasm"/>
    <property type="evidence" value="ECO:0007669"/>
    <property type="project" value="UniProtKB-ARBA"/>
</dbReference>
<dbReference type="RefSeq" id="XP_018076684.1">
    <property type="nucleotide sequence ID" value="XM_018206532.1"/>
</dbReference>
<feature type="domain" description="Thioredoxin" evidence="4">
    <location>
        <begin position="1"/>
        <end position="110"/>
    </location>
</feature>
<dbReference type="OrthoDB" id="2121326at2759"/>
<gene>
    <name evidence="6" type="ORF">LY89DRAFT_293651</name>
</gene>
<dbReference type="GeneID" id="28816258"/>
<dbReference type="InterPro" id="IPR017937">
    <property type="entry name" value="Thioredoxin_CS"/>
</dbReference>
<dbReference type="GO" id="GO:0015035">
    <property type="term" value="F:protein-disulfide reductase activity"/>
    <property type="evidence" value="ECO:0007669"/>
    <property type="project" value="InterPro"/>
</dbReference>
<evidence type="ECO:0000313" key="6">
    <source>
        <dbReference type="EMBL" id="KUJ22329.1"/>
    </source>
</evidence>
<dbReference type="InterPro" id="IPR010400">
    <property type="entry name" value="PITH_dom"/>
</dbReference>
<organism evidence="6 7">
    <name type="scientific">Mollisia scopiformis</name>
    <name type="common">Conifer needle endophyte fungus</name>
    <name type="synonym">Phialocephala scopiformis</name>
    <dbReference type="NCBI Taxonomy" id="149040"/>
    <lineage>
        <taxon>Eukaryota</taxon>
        <taxon>Fungi</taxon>
        <taxon>Dikarya</taxon>
        <taxon>Ascomycota</taxon>
        <taxon>Pezizomycotina</taxon>
        <taxon>Leotiomycetes</taxon>
        <taxon>Helotiales</taxon>
        <taxon>Mollisiaceae</taxon>
        <taxon>Mollisia</taxon>
    </lineage>
</organism>
<evidence type="ECO:0000259" key="5">
    <source>
        <dbReference type="PROSITE" id="PS51532"/>
    </source>
</evidence>
<comment type="similarity">
    <text evidence="1">Belongs to the thioredoxin family.</text>
</comment>
<evidence type="ECO:0000259" key="4">
    <source>
        <dbReference type="PROSITE" id="PS51352"/>
    </source>
</evidence>
<reference evidence="6 7" key="1">
    <citation type="submission" date="2015-10" db="EMBL/GenBank/DDBJ databases">
        <title>Full genome of DAOMC 229536 Phialocephala scopiformis, a fungal endophyte of spruce producing the potent anti-insectan compound rugulosin.</title>
        <authorList>
            <consortium name="DOE Joint Genome Institute"/>
            <person name="Walker A.K."/>
            <person name="Frasz S.L."/>
            <person name="Seifert K.A."/>
            <person name="Miller J.D."/>
            <person name="Mondo S.J."/>
            <person name="Labutti K."/>
            <person name="Lipzen A."/>
            <person name="Dockter R."/>
            <person name="Kennedy M."/>
            <person name="Grigoriev I.V."/>
            <person name="Spatafora J.W."/>
        </authorList>
    </citation>
    <scope>NUCLEOTIDE SEQUENCE [LARGE SCALE GENOMIC DNA]</scope>
    <source>
        <strain evidence="6 7">CBS 120377</strain>
    </source>
</reference>
<dbReference type="NCBIfam" id="TIGR01068">
    <property type="entry name" value="thioredoxin"/>
    <property type="match status" value="1"/>
</dbReference>
<feature type="compositionally biased region" description="Low complexity" evidence="3">
    <location>
        <begin position="114"/>
        <end position="128"/>
    </location>
</feature>
<dbReference type="Gene3D" id="3.40.30.10">
    <property type="entry name" value="Glutaredoxin"/>
    <property type="match status" value="1"/>
</dbReference>
<dbReference type="InterPro" id="IPR005746">
    <property type="entry name" value="Thioredoxin"/>
</dbReference>
<dbReference type="PROSITE" id="PS00194">
    <property type="entry name" value="THIOREDOXIN_1"/>
    <property type="match status" value="1"/>
</dbReference>
<keyword evidence="7" id="KW-1185">Reference proteome</keyword>
<dbReference type="InParanoid" id="A0A194XQJ2"/>
<dbReference type="EMBL" id="KQ947406">
    <property type="protein sequence ID" value="KUJ22329.1"/>
    <property type="molecule type" value="Genomic_DNA"/>
</dbReference>
<dbReference type="Pfam" id="PF06201">
    <property type="entry name" value="PITH"/>
    <property type="match status" value="1"/>
</dbReference>
<dbReference type="FunFam" id="3.40.30.10:FF:000245">
    <property type="entry name" value="Thioredoxin"/>
    <property type="match status" value="1"/>
</dbReference>
<dbReference type="CDD" id="cd02947">
    <property type="entry name" value="TRX_family"/>
    <property type="match status" value="1"/>
</dbReference>
<dbReference type="PRINTS" id="PR00421">
    <property type="entry name" value="THIOREDOXIN"/>
</dbReference>
<dbReference type="InterPro" id="IPR008979">
    <property type="entry name" value="Galactose-bd-like_sf"/>
</dbReference>
<name>A0A194XQJ2_MOLSC</name>
<dbReference type="InterPro" id="IPR013766">
    <property type="entry name" value="Thioredoxin_domain"/>
</dbReference>
<dbReference type="InterPro" id="IPR037047">
    <property type="entry name" value="PITH_dom_sf"/>
</dbReference>
<evidence type="ECO:0000256" key="1">
    <source>
        <dbReference type="ARBA" id="ARBA00008987"/>
    </source>
</evidence>
<proteinExistence type="inferred from homology"/>
<protein>
    <submittedName>
        <fullName evidence="6">DUF1000-domain-containing protein</fullName>
    </submittedName>
</protein>
<dbReference type="Gene3D" id="2.60.120.470">
    <property type="entry name" value="PITH domain"/>
    <property type="match status" value="1"/>
</dbReference>
<accession>A0A194XQJ2</accession>
<dbReference type="InterPro" id="IPR036249">
    <property type="entry name" value="Thioredoxin-like_sf"/>
</dbReference>
<evidence type="ECO:0000256" key="3">
    <source>
        <dbReference type="SAM" id="MobiDB-lite"/>
    </source>
</evidence>
<evidence type="ECO:0000313" key="7">
    <source>
        <dbReference type="Proteomes" id="UP000070700"/>
    </source>
</evidence>
<evidence type="ECO:0000256" key="2">
    <source>
        <dbReference type="ARBA" id="ARBA00023157"/>
    </source>
</evidence>
<dbReference type="Proteomes" id="UP000070700">
    <property type="component" value="Unassembled WGS sequence"/>
</dbReference>